<accession>A0A917KK93</accession>
<dbReference type="Proteomes" id="UP000657574">
    <property type="component" value="Unassembled WGS sequence"/>
</dbReference>
<dbReference type="EMBL" id="BMQA01000007">
    <property type="protein sequence ID" value="GGJ14592.1"/>
    <property type="molecule type" value="Genomic_DNA"/>
</dbReference>
<gene>
    <name evidence="5" type="ORF">GCM10010121_026500</name>
</gene>
<protein>
    <recommendedName>
        <fullName evidence="4">N-acetyltransferase domain-containing protein</fullName>
    </recommendedName>
</protein>
<reference evidence="5" key="1">
    <citation type="journal article" date="2014" name="Int. J. Syst. Evol. Microbiol.">
        <title>Complete genome sequence of Corynebacterium casei LMG S-19264T (=DSM 44701T), isolated from a smear-ripened cheese.</title>
        <authorList>
            <consortium name="US DOE Joint Genome Institute (JGI-PGF)"/>
            <person name="Walter F."/>
            <person name="Albersmeier A."/>
            <person name="Kalinowski J."/>
            <person name="Ruckert C."/>
        </authorList>
    </citation>
    <scope>NUCLEOTIDE SEQUENCE</scope>
    <source>
        <strain evidence="5">JCM 3086</strain>
    </source>
</reference>
<proteinExistence type="inferred from homology"/>
<keyword evidence="6" id="KW-1185">Reference proteome</keyword>
<name>A0A917KK93_9ACTN</name>
<organism evidence="5 6">
    <name type="scientific">Streptomyces brasiliensis</name>
    <dbReference type="NCBI Taxonomy" id="1954"/>
    <lineage>
        <taxon>Bacteria</taxon>
        <taxon>Bacillati</taxon>
        <taxon>Actinomycetota</taxon>
        <taxon>Actinomycetes</taxon>
        <taxon>Kitasatosporales</taxon>
        <taxon>Streptomycetaceae</taxon>
        <taxon>Streptomyces</taxon>
    </lineage>
</organism>
<evidence type="ECO:0000256" key="2">
    <source>
        <dbReference type="ARBA" id="ARBA00023315"/>
    </source>
</evidence>
<feature type="domain" description="N-acetyltransferase" evidence="4">
    <location>
        <begin position="34"/>
        <end position="177"/>
    </location>
</feature>
<reference evidence="5" key="2">
    <citation type="submission" date="2020-09" db="EMBL/GenBank/DDBJ databases">
        <authorList>
            <person name="Sun Q."/>
            <person name="Ohkuma M."/>
        </authorList>
    </citation>
    <scope>NUCLEOTIDE SEQUENCE</scope>
    <source>
        <strain evidence="5">JCM 3086</strain>
    </source>
</reference>
<dbReference type="AlphaFoldDB" id="A0A917KK93"/>
<dbReference type="InterPro" id="IPR000182">
    <property type="entry name" value="GNAT_dom"/>
</dbReference>
<comment type="caution">
    <text evidence="5">The sequence shown here is derived from an EMBL/GenBank/DDBJ whole genome shotgun (WGS) entry which is preliminary data.</text>
</comment>
<evidence type="ECO:0000313" key="6">
    <source>
        <dbReference type="Proteomes" id="UP000657574"/>
    </source>
</evidence>
<dbReference type="PANTHER" id="PTHR43792">
    <property type="entry name" value="GNAT FAMILY, PUTATIVE (AFU_ORTHOLOGUE AFUA_3G00765)-RELATED-RELATED"/>
    <property type="match status" value="1"/>
</dbReference>
<dbReference type="GO" id="GO:0005737">
    <property type="term" value="C:cytoplasm"/>
    <property type="evidence" value="ECO:0007669"/>
    <property type="project" value="TreeGrafter"/>
</dbReference>
<dbReference type="InterPro" id="IPR016181">
    <property type="entry name" value="Acyl_CoA_acyltransferase"/>
</dbReference>
<dbReference type="Pfam" id="PF13302">
    <property type="entry name" value="Acetyltransf_3"/>
    <property type="match status" value="1"/>
</dbReference>
<dbReference type="PANTHER" id="PTHR43792:SF8">
    <property type="entry name" value="[RIBOSOMAL PROTEIN US5]-ALANINE N-ACETYLTRANSFERASE"/>
    <property type="match status" value="1"/>
</dbReference>
<keyword evidence="1" id="KW-0808">Transferase</keyword>
<dbReference type="CDD" id="cd04301">
    <property type="entry name" value="NAT_SF"/>
    <property type="match status" value="1"/>
</dbReference>
<dbReference type="PROSITE" id="PS51186">
    <property type="entry name" value="GNAT"/>
    <property type="match status" value="1"/>
</dbReference>
<comment type="similarity">
    <text evidence="3">Belongs to the acetyltransferase family. RimJ subfamily.</text>
</comment>
<evidence type="ECO:0000256" key="3">
    <source>
        <dbReference type="ARBA" id="ARBA00038502"/>
    </source>
</evidence>
<evidence type="ECO:0000313" key="5">
    <source>
        <dbReference type="EMBL" id="GGJ14592.1"/>
    </source>
</evidence>
<dbReference type="RefSeq" id="WP_189311329.1">
    <property type="nucleotide sequence ID" value="NZ_BMQA01000007.1"/>
</dbReference>
<dbReference type="Gene3D" id="3.40.630.30">
    <property type="match status" value="1"/>
</dbReference>
<sequence length="187" mass="20517">MSIEAETLLAGVTLRPVTTIDAAALCAAYVANREHLRPWEPRRPEPFFTVEGQAERLAGLLRQFAEGSAVPWVLASAEGEIVGTITLSGISRGPFCSAYLGYWTAADQQNRGLASAAVERVCRIARDTVGLHRIEASTLLDNTGSQRVLEKCGFDLIGTAPRYLHIDGAWRDCRLFQRILHDRDPAL</sequence>
<evidence type="ECO:0000256" key="1">
    <source>
        <dbReference type="ARBA" id="ARBA00022679"/>
    </source>
</evidence>
<evidence type="ECO:0000259" key="4">
    <source>
        <dbReference type="PROSITE" id="PS51186"/>
    </source>
</evidence>
<keyword evidence="2" id="KW-0012">Acyltransferase</keyword>
<dbReference type="GO" id="GO:0008999">
    <property type="term" value="F:protein-N-terminal-alanine acetyltransferase activity"/>
    <property type="evidence" value="ECO:0007669"/>
    <property type="project" value="TreeGrafter"/>
</dbReference>
<dbReference type="SUPFAM" id="SSF55729">
    <property type="entry name" value="Acyl-CoA N-acyltransferases (Nat)"/>
    <property type="match status" value="1"/>
</dbReference>
<dbReference type="InterPro" id="IPR051531">
    <property type="entry name" value="N-acetyltransferase"/>
</dbReference>